<name>X0U3Z2_9ZZZZ</name>
<feature type="non-terminal residue" evidence="1">
    <location>
        <position position="1"/>
    </location>
</feature>
<dbReference type="AlphaFoldDB" id="X0U3Z2"/>
<evidence type="ECO:0008006" key="2">
    <source>
        <dbReference type="Google" id="ProtNLM"/>
    </source>
</evidence>
<gene>
    <name evidence="1" type="ORF">S01H1_39629</name>
</gene>
<comment type="caution">
    <text evidence="1">The sequence shown here is derived from an EMBL/GenBank/DDBJ whole genome shotgun (WGS) entry which is preliminary data.</text>
</comment>
<protein>
    <recommendedName>
        <fullName evidence="2">ATP-binding protein</fullName>
    </recommendedName>
</protein>
<dbReference type="EMBL" id="BARS01025032">
    <property type="protein sequence ID" value="GAG00295.1"/>
    <property type="molecule type" value="Genomic_DNA"/>
</dbReference>
<dbReference type="Pfam" id="PF13479">
    <property type="entry name" value="AAA_24"/>
    <property type="match status" value="1"/>
</dbReference>
<sequence length="197" mass="22108">LATEPGLNSLDVFETPIRSWMDLLNACAELQREDHRFKTVALDTVDNAWLFCSEHMCGKAGVEHESDLEWGKGWAMVKREFHRVLTKLAQMPTGLILVSHAKNITIKTRTSEHVKAIPTLSQGGRDVILAMADTILFCGIAHDQDENKKPITRRVMHTKPSLFYEAGDRTGRLPETIDLSYPAFLEAFNTGQKGSDE</sequence>
<organism evidence="1">
    <name type="scientific">marine sediment metagenome</name>
    <dbReference type="NCBI Taxonomy" id="412755"/>
    <lineage>
        <taxon>unclassified sequences</taxon>
        <taxon>metagenomes</taxon>
        <taxon>ecological metagenomes</taxon>
    </lineage>
</organism>
<proteinExistence type="predicted"/>
<evidence type="ECO:0000313" key="1">
    <source>
        <dbReference type="EMBL" id="GAG00295.1"/>
    </source>
</evidence>
<reference evidence="1" key="1">
    <citation type="journal article" date="2014" name="Front. Microbiol.">
        <title>High frequency of phylogenetically diverse reductive dehalogenase-homologous genes in deep subseafloor sedimentary metagenomes.</title>
        <authorList>
            <person name="Kawai M."/>
            <person name="Futagami T."/>
            <person name="Toyoda A."/>
            <person name="Takaki Y."/>
            <person name="Nishi S."/>
            <person name="Hori S."/>
            <person name="Arai W."/>
            <person name="Tsubouchi T."/>
            <person name="Morono Y."/>
            <person name="Uchiyama I."/>
            <person name="Ito T."/>
            <person name="Fujiyama A."/>
            <person name="Inagaki F."/>
            <person name="Takami H."/>
        </authorList>
    </citation>
    <scope>NUCLEOTIDE SEQUENCE</scope>
    <source>
        <strain evidence="1">Expedition CK06-06</strain>
    </source>
</reference>
<accession>X0U3Z2</accession>